<dbReference type="GO" id="GO:0071973">
    <property type="term" value="P:bacterial-type flagellum-dependent cell motility"/>
    <property type="evidence" value="ECO:0007669"/>
    <property type="project" value="TreeGrafter"/>
</dbReference>
<keyword evidence="8" id="KW-0969">Cilium</keyword>
<dbReference type="Pfam" id="PF02465">
    <property type="entry name" value="FliD_N"/>
    <property type="match status" value="1"/>
</dbReference>
<dbReference type="RefSeq" id="WP_132951183.1">
    <property type="nucleotide sequence ID" value="NZ_SLXU01000005.1"/>
</dbReference>
<name>A0A4R2RD82_9RHOB</name>
<comment type="function">
    <text evidence="5">Required for morphogenesis and for the elongation of the flagellar filament by facilitating polymerization of the flagellin monomers at the tip of growing filament. Forms a capping structure, which prevents flagellin subunits (transported through the central channel of the flagellum) from leaking out without polymerization at the distal end.</text>
</comment>
<dbReference type="OrthoDB" id="9812018at2"/>
<dbReference type="GO" id="GO:0009421">
    <property type="term" value="C:bacterial-type flagellum filament cap"/>
    <property type="evidence" value="ECO:0007669"/>
    <property type="project" value="InterPro"/>
</dbReference>
<keyword evidence="8" id="KW-0966">Cell projection</keyword>
<dbReference type="GO" id="GO:0007155">
    <property type="term" value="P:cell adhesion"/>
    <property type="evidence" value="ECO:0007669"/>
    <property type="project" value="InterPro"/>
</dbReference>
<protein>
    <recommendedName>
        <fullName evidence="5">Flagellar hook-associated protein 2</fullName>
        <shortName evidence="5">HAP2</shortName>
    </recommendedName>
    <alternativeName>
        <fullName evidence="5">Flagellar cap protein</fullName>
    </alternativeName>
</protein>
<dbReference type="GO" id="GO:0009424">
    <property type="term" value="C:bacterial-type flagellum hook"/>
    <property type="evidence" value="ECO:0007669"/>
    <property type="project" value="UniProtKB-UniRule"/>
</dbReference>
<dbReference type="InterPro" id="IPR040026">
    <property type="entry name" value="FliD"/>
</dbReference>
<evidence type="ECO:0000256" key="1">
    <source>
        <dbReference type="ARBA" id="ARBA00009764"/>
    </source>
</evidence>
<gene>
    <name evidence="8" type="ORF">EV663_105118</name>
</gene>
<sequence length="545" mass="56180">MVQDILSSLNTSGSGINLAEMATDLVEAEIAPRRAIIDARIETSEATISELGELRAQLGALGTALDGLSGLSALTFTGSIEGISAEVSDLSRARAGAHTLEVQALAKAQVLDIAGFMSADENIAEGTLTLDFGAWDDTSFTADPARASVVIAVTAGTTLAQLAEQIDAVPGVNAGLVDVGNGTLSLSIVSQTGAGNALRLSASPDPAGTGTDLARFDTSADNAQQVQAASDALVTYNGIAVSRPSNEIDNLISGVTLFLDAVTPGPQTLELDHDIEAAFFTLEGFIDQVNTLKSYLSDVTARGIADTDVGALAAEQSADQVKTFLDGLTSRALAGFASGEIRLSEMGVATGRDGMLTLNRDAFDAAFARDPSRFDALLGDRLASSAPDISLALSATADAVPGLYRFERDPATGVATLDGIALAGSPSGDGGTRYTVTSGPMQGLSLTVGADVIQAEIGYGRSLVSLMAEDLDAILSADGVIARRQSALENGILNDQSGLSDLEDRATTLEARYLKQFTAMEQIVSEMNSTAEYLDNLVAAWNADS</sequence>
<comment type="caution">
    <text evidence="8">The sequence shown here is derived from an EMBL/GenBank/DDBJ whole genome shotgun (WGS) entry which is preliminary data.</text>
</comment>
<keyword evidence="8" id="KW-0282">Flagellum</keyword>
<dbReference type="PANTHER" id="PTHR30288">
    <property type="entry name" value="FLAGELLAR CAP/ASSEMBLY PROTEIN FLID"/>
    <property type="match status" value="1"/>
</dbReference>
<evidence type="ECO:0000256" key="2">
    <source>
        <dbReference type="ARBA" id="ARBA00011255"/>
    </source>
</evidence>
<keyword evidence="4 5" id="KW-0975">Bacterial flagellum</keyword>
<dbReference type="GO" id="GO:0005576">
    <property type="term" value="C:extracellular region"/>
    <property type="evidence" value="ECO:0007669"/>
    <property type="project" value="UniProtKB-SubCell"/>
</dbReference>
<feature type="domain" description="Flagellar hook-associated protein 2 N-terminal" evidence="6">
    <location>
        <begin position="14"/>
        <end position="109"/>
    </location>
</feature>
<dbReference type="Pfam" id="PF07195">
    <property type="entry name" value="FliD_C"/>
    <property type="match status" value="1"/>
</dbReference>
<organism evidence="8 9">
    <name type="scientific">Rhodovulum bhavnagarense</name>
    <dbReference type="NCBI Taxonomy" id="992286"/>
    <lineage>
        <taxon>Bacteria</taxon>
        <taxon>Pseudomonadati</taxon>
        <taxon>Pseudomonadota</taxon>
        <taxon>Alphaproteobacteria</taxon>
        <taxon>Rhodobacterales</taxon>
        <taxon>Paracoccaceae</taxon>
        <taxon>Rhodovulum</taxon>
    </lineage>
</organism>
<evidence type="ECO:0000259" key="6">
    <source>
        <dbReference type="Pfam" id="PF02465"/>
    </source>
</evidence>
<evidence type="ECO:0000256" key="3">
    <source>
        <dbReference type="ARBA" id="ARBA00023054"/>
    </source>
</evidence>
<evidence type="ECO:0000256" key="4">
    <source>
        <dbReference type="ARBA" id="ARBA00023143"/>
    </source>
</evidence>
<dbReference type="PANTHER" id="PTHR30288:SF0">
    <property type="entry name" value="FLAGELLAR HOOK-ASSOCIATED PROTEIN 2"/>
    <property type="match status" value="1"/>
</dbReference>
<proteinExistence type="inferred from homology"/>
<comment type="subunit">
    <text evidence="2 5">Homopentamer.</text>
</comment>
<keyword evidence="5" id="KW-0964">Secreted</keyword>
<keyword evidence="9" id="KW-1185">Reference proteome</keyword>
<evidence type="ECO:0000313" key="8">
    <source>
        <dbReference type="EMBL" id="TCP61400.1"/>
    </source>
</evidence>
<dbReference type="InterPro" id="IPR010809">
    <property type="entry name" value="FliD_C"/>
</dbReference>
<evidence type="ECO:0000313" key="9">
    <source>
        <dbReference type="Proteomes" id="UP000295050"/>
    </source>
</evidence>
<evidence type="ECO:0000256" key="5">
    <source>
        <dbReference type="RuleBase" id="RU362066"/>
    </source>
</evidence>
<comment type="similarity">
    <text evidence="1 5">Belongs to the FliD family.</text>
</comment>
<dbReference type="InterPro" id="IPR003481">
    <property type="entry name" value="FliD_N"/>
</dbReference>
<evidence type="ECO:0000259" key="7">
    <source>
        <dbReference type="Pfam" id="PF07195"/>
    </source>
</evidence>
<dbReference type="EMBL" id="SLXU01000005">
    <property type="protein sequence ID" value="TCP61400.1"/>
    <property type="molecule type" value="Genomic_DNA"/>
</dbReference>
<accession>A0A4R2RD82</accession>
<feature type="domain" description="Flagellar hook-associated protein 2 C-terminal" evidence="7">
    <location>
        <begin position="229"/>
        <end position="529"/>
    </location>
</feature>
<dbReference type="AlphaFoldDB" id="A0A4R2RD82"/>
<comment type="subcellular location">
    <subcellularLocation>
        <location evidence="5">Secreted</location>
    </subcellularLocation>
    <subcellularLocation>
        <location evidence="5">Bacterial flagellum</location>
    </subcellularLocation>
</comment>
<reference evidence="8 9" key="1">
    <citation type="submission" date="2019-03" db="EMBL/GenBank/DDBJ databases">
        <title>Genomic Encyclopedia of Type Strains, Phase IV (KMG-IV): sequencing the most valuable type-strain genomes for metagenomic binning, comparative biology and taxonomic classification.</title>
        <authorList>
            <person name="Goeker M."/>
        </authorList>
    </citation>
    <scope>NUCLEOTIDE SEQUENCE [LARGE SCALE GENOMIC DNA]</scope>
    <source>
        <strain evidence="8 9">DSM 24766</strain>
    </source>
</reference>
<dbReference type="Proteomes" id="UP000295050">
    <property type="component" value="Unassembled WGS sequence"/>
</dbReference>
<keyword evidence="3" id="KW-0175">Coiled coil</keyword>